<dbReference type="RefSeq" id="XP_008316625.1">
    <property type="nucleotide sequence ID" value="XM_008318403.2"/>
</dbReference>
<sequence>MSEVFVRVAVRIRPLLPKEKLHRHQKCVRLVPSSTQVLFGSERLFSFDHTFGPTANQDEVYKSCVQPLVEHLITGYNATIFCYGQTGSGKTYTMEGGHLDEEGGIIDRVAQDVFSLLEEKKNNNDSMETTVWVTYMELYREELRDLLEQPGVHKVFHIREDEKGNTVVMGAKEIVINSAEELLSVLQTGRTLRQIAITGMNERSSRSHTIITLRVAQCCHNDNSSVKSVRTSKLRLIDLAGSERAGKTGNTGVRLKESVHINTGLLALSKVISALSNPARAGHSIHIPYRDAKITRLLRDALGGTSHTLMVVCVSPSHHSADETLGALHFASKARHIRNSPKATCTEVKSCIVARLAELEFEVQTLRELLKEKEMVRERSGGRGSEGERFRQYRLLAQEAEALLLELSDTSPSESFRDRLHDWQDRLAIINNAHLIDNDDDSDGGGDQHDHEMVLKLREELNRCQEALNLQEQLLEQKNEELRQVQTEAEKSLQKNTFDLKGSDKEKEHNHIQIVNDHLRRGIVRLQSAAAEMVEEAVVSGKSDKRPHSDPLTRRSYEEQPPRKIPSCPAALDRALPALRINRRCLLPESNEKNEMFCDFVRQQDRSQLNEGEGHCVSHTFTGFLNQTWQIQQKNGNRVMQLPGNKGTKDHHIRTRPSVTQRKIQDLSVNIRMKEELLVELDKTETMIQAVNGHVMHGGDNREPGILGELSLQNQQTRKDVYLSLQQMRLERDQLQNNFMQQEQMPCTEDVGQSKVFESSWLEQQEEQVLQKREELQELQQELRSRDEVVRRREACLQERNKLERKMLRSSQALSQDLLCVSMQLKSVEEHLHSNGDGGITTEELEKERDVLQKRTAALHAQLKENRVLSAGEEYNLLQLEEAIEALDGALEFKNNFIKDKQRKLLITDPARVCDVISKLKELSQPEASEMLIKYFNKVVCLRENERHLRLHCEELELHVAELEAALGDMEAAMQRLALEADRRFTKQCKDYQGNIERLSVKLQEDSCGQQQPPIPNRLQHLEKELFYYKSYNRKLKRMLQGLGGGAQRPEDQELEQRQTQNINLQAGRKKCHTNPESAQTQREAATTRTVIHMEQTERRTHNISHTKRHIPQIPGLPMSSDLQAHKPTKLSEHEPLQTLPQSHSQDGNVREVAGQHLEVTPLRLSRRRVRQISRPEVRVSGSATRRQQSDGDKDS</sequence>
<dbReference type="SUPFAM" id="SSF52540">
    <property type="entry name" value="P-loop containing nucleoside triphosphate hydrolases"/>
    <property type="match status" value="1"/>
</dbReference>
<dbReference type="GO" id="GO:0051231">
    <property type="term" value="P:spindle elongation"/>
    <property type="evidence" value="ECO:0007669"/>
    <property type="project" value="TreeGrafter"/>
</dbReference>
<evidence type="ECO:0000259" key="8">
    <source>
        <dbReference type="PROSITE" id="PS50067"/>
    </source>
</evidence>
<feature type="binding site" evidence="5">
    <location>
        <begin position="84"/>
        <end position="91"/>
    </location>
    <ligand>
        <name>ATP</name>
        <dbReference type="ChEBI" id="CHEBI:30616"/>
    </ligand>
</feature>
<dbReference type="Ensembl" id="ENSCSET00000005740.1">
    <property type="protein sequence ID" value="ENSCSEP00000005680.1"/>
    <property type="gene ID" value="ENSCSEG00000003667.1"/>
</dbReference>
<keyword evidence="4" id="KW-0963">Cytoplasm</keyword>
<keyword evidence="10" id="KW-1185">Reference proteome</keyword>
<evidence type="ECO:0000256" key="7">
    <source>
        <dbReference type="SAM" id="MobiDB-lite"/>
    </source>
</evidence>
<feature type="region of interest" description="Disordered" evidence="7">
    <location>
        <begin position="1101"/>
        <end position="1132"/>
    </location>
</feature>
<dbReference type="InParanoid" id="A0A3P8UZK7"/>
<dbReference type="PRINTS" id="PR00380">
    <property type="entry name" value="KINESINHEAVY"/>
</dbReference>
<dbReference type="GeneID" id="103384754"/>
<dbReference type="GO" id="GO:0008017">
    <property type="term" value="F:microtubule binding"/>
    <property type="evidence" value="ECO:0007669"/>
    <property type="project" value="InterPro"/>
</dbReference>
<evidence type="ECO:0000256" key="3">
    <source>
        <dbReference type="ARBA" id="ARBA00022840"/>
    </source>
</evidence>
<organism evidence="9 10">
    <name type="scientific">Cynoglossus semilaevis</name>
    <name type="common">Tongue sole</name>
    <dbReference type="NCBI Taxonomy" id="244447"/>
    <lineage>
        <taxon>Eukaryota</taxon>
        <taxon>Metazoa</taxon>
        <taxon>Chordata</taxon>
        <taxon>Craniata</taxon>
        <taxon>Vertebrata</taxon>
        <taxon>Euteleostomi</taxon>
        <taxon>Actinopterygii</taxon>
        <taxon>Neopterygii</taxon>
        <taxon>Teleostei</taxon>
        <taxon>Neoteleostei</taxon>
        <taxon>Acanthomorphata</taxon>
        <taxon>Carangaria</taxon>
        <taxon>Pleuronectiformes</taxon>
        <taxon>Pleuronectoidei</taxon>
        <taxon>Cynoglossidae</taxon>
        <taxon>Cynoglossinae</taxon>
        <taxon>Cynoglossus</taxon>
    </lineage>
</organism>
<dbReference type="InterPro" id="IPR027417">
    <property type="entry name" value="P-loop_NTPase"/>
</dbReference>
<dbReference type="STRING" id="244447.ENSCSEP00000005680"/>
<comment type="subcellular location">
    <subcellularLocation>
        <location evidence="1">Cytoplasm</location>
        <location evidence="1">Cytoskeleton</location>
    </subcellularLocation>
</comment>
<feature type="region of interest" description="Disordered" evidence="7">
    <location>
        <begin position="1165"/>
        <end position="1196"/>
    </location>
</feature>
<evidence type="ECO:0000256" key="1">
    <source>
        <dbReference type="ARBA" id="ARBA00004245"/>
    </source>
</evidence>
<accession>A0A3P8UZK7</accession>
<dbReference type="GO" id="GO:0003777">
    <property type="term" value="F:microtubule motor activity"/>
    <property type="evidence" value="ECO:0007669"/>
    <property type="project" value="InterPro"/>
</dbReference>
<keyword evidence="6" id="KW-0175">Coiled coil</keyword>
<dbReference type="InterPro" id="IPR027640">
    <property type="entry name" value="Kinesin-like_fam"/>
</dbReference>
<reference evidence="9" key="2">
    <citation type="submission" date="2025-08" db="UniProtKB">
        <authorList>
            <consortium name="Ensembl"/>
        </authorList>
    </citation>
    <scope>IDENTIFICATION</scope>
</reference>
<dbReference type="Proteomes" id="UP000265120">
    <property type="component" value="Chromosome 10"/>
</dbReference>
<protein>
    <submittedName>
        <fullName evidence="9">Kinesin-like protein KIF27</fullName>
    </submittedName>
</protein>
<proteinExistence type="inferred from homology"/>
<evidence type="ECO:0000313" key="9">
    <source>
        <dbReference type="Ensembl" id="ENSCSEP00000005680.1"/>
    </source>
</evidence>
<feature type="domain" description="Kinesin motor" evidence="8">
    <location>
        <begin position="5"/>
        <end position="337"/>
    </location>
</feature>
<name>A0A3P8UZK7_CYNSE</name>
<dbReference type="OMA" id="HVSMQLE"/>
<dbReference type="AlphaFoldDB" id="A0A3P8UZK7"/>
<dbReference type="GO" id="GO:0005875">
    <property type="term" value="C:microtubule associated complex"/>
    <property type="evidence" value="ECO:0007669"/>
    <property type="project" value="TreeGrafter"/>
</dbReference>
<evidence type="ECO:0000313" key="10">
    <source>
        <dbReference type="Proteomes" id="UP000265120"/>
    </source>
</evidence>
<dbReference type="OrthoDB" id="3176171at2759"/>
<comment type="similarity">
    <text evidence="5">Belongs to the TRAFAC class myosin-kinesin ATPase superfamily. Kinesin family.</text>
</comment>
<evidence type="ECO:0000256" key="6">
    <source>
        <dbReference type="SAM" id="Coils"/>
    </source>
</evidence>
<feature type="compositionally biased region" description="Basic residues" evidence="7">
    <location>
        <begin position="1102"/>
        <end position="1111"/>
    </location>
</feature>
<evidence type="ECO:0000256" key="4">
    <source>
        <dbReference type="ARBA" id="ARBA00023212"/>
    </source>
</evidence>
<dbReference type="SMART" id="SM00129">
    <property type="entry name" value="KISc"/>
    <property type="match status" value="1"/>
</dbReference>
<evidence type="ECO:0000256" key="2">
    <source>
        <dbReference type="ARBA" id="ARBA00022741"/>
    </source>
</evidence>
<dbReference type="GeneTree" id="ENSGT00940000157487"/>
<keyword evidence="4" id="KW-0206">Cytoskeleton</keyword>
<dbReference type="Gene3D" id="3.40.850.10">
    <property type="entry name" value="Kinesin motor domain"/>
    <property type="match status" value="1"/>
</dbReference>
<dbReference type="GO" id="GO:0007052">
    <property type="term" value="P:mitotic spindle organization"/>
    <property type="evidence" value="ECO:0007669"/>
    <property type="project" value="TreeGrafter"/>
</dbReference>
<feature type="region of interest" description="Disordered" evidence="7">
    <location>
        <begin position="1065"/>
        <end position="1087"/>
    </location>
</feature>
<dbReference type="GO" id="GO:0005524">
    <property type="term" value="F:ATP binding"/>
    <property type="evidence" value="ECO:0007669"/>
    <property type="project" value="UniProtKB-UniRule"/>
</dbReference>
<keyword evidence="5" id="KW-0505">Motor protein</keyword>
<dbReference type="GO" id="GO:0007018">
    <property type="term" value="P:microtubule-based movement"/>
    <property type="evidence" value="ECO:0007669"/>
    <property type="project" value="InterPro"/>
</dbReference>
<dbReference type="PANTHER" id="PTHR47969:SF25">
    <property type="entry name" value="KINESIN MOTOR DOMAIN-CONTAINING PROTEIN"/>
    <property type="match status" value="1"/>
</dbReference>
<dbReference type="InterPro" id="IPR019821">
    <property type="entry name" value="Kinesin_motor_CS"/>
</dbReference>
<keyword evidence="3 5" id="KW-0067">ATP-binding</keyword>
<reference evidence="9" key="3">
    <citation type="submission" date="2025-09" db="UniProtKB">
        <authorList>
            <consortium name="Ensembl"/>
        </authorList>
    </citation>
    <scope>IDENTIFICATION</scope>
</reference>
<keyword evidence="2 5" id="KW-0547">Nucleotide-binding</keyword>
<feature type="region of interest" description="Disordered" evidence="7">
    <location>
        <begin position="537"/>
        <end position="569"/>
    </location>
</feature>
<dbReference type="Pfam" id="PF00225">
    <property type="entry name" value="Kinesin"/>
    <property type="match status" value="1"/>
</dbReference>
<feature type="coiled-coil region" evidence="6">
    <location>
        <begin position="454"/>
        <end position="495"/>
    </location>
</feature>
<dbReference type="PANTHER" id="PTHR47969">
    <property type="entry name" value="CHROMOSOME-ASSOCIATED KINESIN KIF4A-RELATED"/>
    <property type="match status" value="1"/>
</dbReference>
<feature type="compositionally biased region" description="Basic and acidic residues" evidence="7">
    <location>
        <begin position="542"/>
        <end position="562"/>
    </location>
</feature>
<feature type="coiled-coil region" evidence="6">
    <location>
        <begin position="718"/>
        <end position="806"/>
    </location>
</feature>
<dbReference type="PROSITE" id="PS00411">
    <property type="entry name" value="KINESIN_MOTOR_1"/>
    <property type="match status" value="1"/>
</dbReference>
<dbReference type="InterPro" id="IPR001752">
    <property type="entry name" value="Kinesin_motor_dom"/>
</dbReference>
<dbReference type="PROSITE" id="PS50067">
    <property type="entry name" value="KINESIN_MOTOR_2"/>
    <property type="match status" value="1"/>
</dbReference>
<evidence type="ECO:0000256" key="5">
    <source>
        <dbReference type="PROSITE-ProRule" id="PRU00283"/>
    </source>
</evidence>
<feature type="coiled-coil region" evidence="6">
    <location>
        <begin position="953"/>
        <end position="980"/>
    </location>
</feature>
<dbReference type="InterPro" id="IPR036961">
    <property type="entry name" value="Kinesin_motor_dom_sf"/>
</dbReference>
<reference evidence="9 10" key="1">
    <citation type="journal article" date="2014" name="Nat. Genet.">
        <title>Whole-genome sequence of a flatfish provides insights into ZW sex chromosome evolution and adaptation to a benthic lifestyle.</title>
        <authorList>
            <person name="Chen S."/>
            <person name="Zhang G."/>
            <person name="Shao C."/>
            <person name="Huang Q."/>
            <person name="Liu G."/>
            <person name="Zhang P."/>
            <person name="Song W."/>
            <person name="An N."/>
            <person name="Chalopin D."/>
            <person name="Volff J.N."/>
            <person name="Hong Y."/>
            <person name="Li Q."/>
            <person name="Sha Z."/>
            <person name="Zhou H."/>
            <person name="Xie M."/>
            <person name="Yu Q."/>
            <person name="Liu Y."/>
            <person name="Xiang H."/>
            <person name="Wang N."/>
            <person name="Wu K."/>
            <person name="Yang C."/>
            <person name="Zhou Q."/>
            <person name="Liao X."/>
            <person name="Yang L."/>
            <person name="Hu Q."/>
            <person name="Zhang J."/>
            <person name="Meng L."/>
            <person name="Jin L."/>
            <person name="Tian Y."/>
            <person name="Lian J."/>
            <person name="Yang J."/>
            <person name="Miao G."/>
            <person name="Liu S."/>
            <person name="Liang Z."/>
            <person name="Yan F."/>
            <person name="Li Y."/>
            <person name="Sun B."/>
            <person name="Zhang H."/>
            <person name="Zhang J."/>
            <person name="Zhu Y."/>
            <person name="Du M."/>
            <person name="Zhao Y."/>
            <person name="Schartl M."/>
            <person name="Tang Q."/>
            <person name="Wang J."/>
        </authorList>
    </citation>
    <scope>NUCLEOTIDE SEQUENCE</scope>
</reference>